<reference evidence="2 3" key="1">
    <citation type="submission" date="2019-09" db="EMBL/GenBank/DDBJ databases">
        <authorList>
            <person name="Kevbrin V."/>
            <person name="Grouzdev D.S."/>
        </authorList>
    </citation>
    <scope>NUCLEOTIDE SEQUENCE [LARGE SCALE GENOMIC DNA]</scope>
    <source>
        <strain evidence="2 3">G-192</strain>
    </source>
</reference>
<dbReference type="InterPro" id="IPR013974">
    <property type="entry name" value="SAF"/>
</dbReference>
<dbReference type="AlphaFoldDB" id="A0A5M6ZBT7"/>
<dbReference type="Proteomes" id="UP000325122">
    <property type="component" value="Unassembled WGS sequence"/>
</dbReference>
<dbReference type="InterPro" id="IPR017592">
    <property type="entry name" value="Pilus_assmbl_Flp-typ_CpaB"/>
</dbReference>
<evidence type="ECO:0000259" key="1">
    <source>
        <dbReference type="SMART" id="SM00858"/>
    </source>
</evidence>
<evidence type="ECO:0000313" key="2">
    <source>
        <dbReference type="EMBL" id="KAA5802196.1"/>
    </source>
</evidence>
<dbReference type="EMBL" id="VWOJ01000003">
    <property type="protein sequence ID" value="KAA5802196.1"/>
    <property type="molecule type" value="Genomic_DNA"/>
</dbReference>
<proteinExistence type="predicted"/>
<dbReference type="InterPro" id="IPR031571">
    <property type="entry name" value="RcpC_dom"/>
</dbReference>
<feature type="domain" description="SAF" evidence="1">
    <location>
        <begin position="50"/>
        <end position="118"/>
    </location>
</feature>
<dbReference type="RefSeq" id="WP_150023447.1">
    <property type="nucleotide sequence ID" value="NZ_VWOJ01000003.1"/>
</dbReference>
<name>A0A5M6ZBT7_9PROT</name>
<evidence type="ECO:0000313" key="3">
    <source>
        <dbReference type="Proteomes" id="UP000325122"/>
    </source>
</evidence>
<dbReference type="CDD" id="cd11614">
    <property type="entry name" value="SAF_CpaB_FlgA_like"/>
    <property type="match status" value="1"/>
</dbReference>
<dbReference type="SMART" id="SM00858">
    <property type="entry name" value="SAF"/>
    <property type="match status" value="1"/>
</dbReference>
<dbReference type="NCBIfam" id="TIGR03177">
    <property type="entry name" value="pilus_cpaB"/>
    <property type="match status" value="1"/>
</dbReference>
<keyword evidence="3" id="KW-1185">Reference proteome</keyword>
<dbReference type="Pfam" id="PF16976">
    <property type="entry name" value="RcpC"/>
    <property type="match status" value="1"/>
</dbReference>
<sequence>MNAVRLIVLAVAGLAAVGAAVFVRSAMQPPATPAPAASEQPAPAPRVETARVLVAARDIAPGERVNASAFRWAPWPDEAVAPGYLTRARHADAIEQLTGAVARSAMVSGEPILERRLVQPGQAGFMAAVIDPGMRAVAVPISARSGAGGFILPNDRVDILVTLPANENFATRTVVENVRVLAIDQRHSEERDGAVVGSTATLELTPSQARAVSMAVASGTVSLALRSIADTEGGARLPDGADEERSGRVVRVFRYGEEQRVALGGGAP</sequence>
<gene>
    <name evidence="2" type="primary">cpaB</name>
    <name evidence="2" type="ORF">F1654_10160</name>
</gene>
<organism evidence="2 3">
    <name type="scientific">Alkalicaulis satelles</name>
    <dbReference type="NCBI Taxonomy" id="2609175"/>
    <lineage>
        <taxon>Bacteria</taxon>
        <taxon>Pseudomonadati</taxon>
        <taxon>Pseudomonadota</taxon>
        <taxon>Alphaproteobacteria</taxon>
        <taxon>Maricaulales</taxon>
        <taxon>Maricaulaceae</taxon>
        <taxon>Alkalicaulis</taxon>
    </lineage>
</organism>
<protein>
    <submittedName>
        <fullName evidence="2">Flp pilus assembly protein CpaB</fullName>
    </submittedName>
</protein>
<accession>A0A5M6ZBT7</accession>
<comment type="caution">
    <text evidence="2">The sequence shown here is derived from an EMBL/GenBank/DDBJ whole genome shotgun (WGS) entry which is preliminary data.</text>
</comment>
<dbReference type="Pfam" id="PF08666">
    <property type="entry name" value="SAF"/>
    <property type="match status" value="1"/>
</dbReference>